<dbReference type="AlphaFoldDB" id="R4FJV0"/>
<dbReference type="PROSITE" id="PS50191">
    <property type="entry name" value="CRAL_TRIO"/>
    <property type="match status" value="1"/>
</dbReference>
<dbReference type="SUPFAM" id="SSF46938">
    <property type="entry name" value="CRAL/TRIO N-terminal domain"/>
    <property type="match status" value="1"/>
</dbReference>
<name>R4FJV0_RHOPR</name>
<dbReference type="Proteomes" id="UP000015103">
    <property type="component" value="Unassembled WGS sequence"/>
</dbReference>
<dbReference type="CDD" id="cd00170">
    <property type="entry name" value="SEC14"/>
    <property type="match status" value="1"/>
</dbReference>
<accession>R4FJV0</accession>
<dbReference type="GeneID" id="141459693"/>
<proteinExistence type="evidence at transcript level"/>
<evidence type="ECO:0000313" key="3">
    <source>
        <dbReference type="EnsemblMetazoa" id="RPRC003747-PA"/>
    </source>
</evidence>
<organism evidence="2">
    <name type="scientific">Rhodnius prolixus</name>
    <name type="common">Triatomid bug</name>
    <dbReference type="NCBI Taxonomy" id="13249"/>
    <lineage>
        <taxon>Eukaryota</taxon>
        <taxon>Metazoa</taxon>
        <taxon>Ecdysozoa</taxon>
        <taxon>Arthropoda</taxon>
        <taxon>Hexapoda</taxon>
        <taxon>Insecta</taxon>
        <taxon>Pterygota</taxon>
        <taxon>Neoptera</taxon>
        <taxon>Paraneoptera</taxon>
        <taxon>Hemiptera</taxon>
        <taxon>Heteroptera</taxon>
        <taxon>Panheteroptera</taxon>
        <taxon>Cimicomorpha</taxon>
        <taxon>Reduviidae</taxon>
        <taxon>Triatominae</taxon>
        <taxon>Rhodnius</taxon>
    </lineage>
</organism>
<dbReference type="SMART" id="SM00516">
    <property type="entry name" value="SEC14"/>
    <property type="match status" value="1"/>
</dbReference>
<dbReference type="RefSeq" id="XP_073995144.1">
    <property type="nucleotide sequence ID" value="XM_074139043.1"/>
</dbReference>
<dbReference type="InterPro" id="IPR036273">
    <property type="entry name" value="CRAL/TRIO_N_dom_sf"/>
</dbReference>
<dbReference type="PRINTS" id="PR00180">
    <property type="entry name" value="CRETINALDHBP"/>
</dbReference>
<evidence type="ECO:0000313" key="4">
    <source>
        <dbReference type="Proteomes" id="UP000015103"/>
    </source>
</evidence>
<feature type="domain" description="CRAL-TRIO" evidence="1">
    <location>
        <begin position="142"/>
        <end position="261"/>
    </location>
</feature>
<dbReference type="PANTHER" id="PTHR10174:SF224">
    <property type="entry name" value="RETINOL-BINDING PROTEIN PINTA"/>
    <property type="match status" value="1"/>
</dbReference>
<sequence length="318" mass="36844">MSQLLDLVQYQPDDVRESMFLEIGYRPKQLELDVLHLKEWLKTQEHLPPSKLKENDFFLKIFLMGCKGSMATAKRKLDCYYSYRGRSEIYRNRDVLNVDYRNSCDKTYAVILPQITATGDYIIISKLMSSVPNEYDQLNNAKRIVNLLEMGMRLRDLNAPAYVITDWQNFTAAHSLTFSPGLTKDTLILLQDIFPSRIKMIIMMNVHPALEMMVNTLIKPFLTKKVRERTVVTSEGSEVLQKYIDKSILPKDYGGDGKTLKEYNDLWNEYEKSLKDWFLNELSEETDESKRIDVGGGHILDHDSYFGVQGTLKKLAID</sequence>
<dbReference type="eggNOG" id="KOG1471">
    <property type="taxonomic scope" value="Eukaryota"/>
</dbReference>
<dbReference type="Gene3D" id="3.40.525.10">
    <property type="entry name" value="CRAL-TRIO lipid binding domain"/>
    <property type="match status" value="1"/>
</dbReference>
<dbReference type="EnsemblMetazoa" id="RPRC003747-RA">
    <property type="protein sequence ID" value="RPRC003747-PA"/>
    <property type="gene ID" value="RPRC003747"/>
</dbReference>
<dbReference type="EMBL" id="ACPB03006710">
    <property type="status" value="NOT_ANNOTATED_CDS"/>
    <property type="molecule type" value="Genomic_DNA"/>
</dbReference>
<evidence type="ECO:0000313" key="2">
    <source>
        <dbReference type="EMBL" id="JAA75377.1"/>
    </source>
</evidence>
<dbReference type="EMBL" id="GAHY01002133">
    <property type="protein sequence ID" value="JAA75377.1"/>
    <property type="molecule type" value="mRNA"/>
</dbReference>
<reference evidence="3" key="3">
    <citation type="submission" date="2015-05" db="UniProtKB">
        <authorList>
            <consortium name="EnsemblMetazoa"/>
        </authorList>
    </citation>
    <scope>IDENTIFICATION</scope>
</reference>
<reference evidence="4" key="2">
    <citation type="submission" date="2015-04" db="EMBL/GenBank/DDBJ databases">
        <authorList>
            <person name="Wilson R.K."/>
            <person name="Warren W."/>
            <person name="Dotson E."/>
            <person name="Oliveira P.L."/>
        </authorList>
    </citation>
    <scope>NUCLEOTIDE SEQUENCE</scope>
</reference>
<reference evidence="2" key="1">
    <citation type="submission" date="2013-04" db="EMBL/GenBank/DDBJ databases">
        <title>An insight into the transcriptome of the digestive tract of the blood sucking bug, Rhodnius prolixus.</title>
        <authorList>
            <person name="Ribeiro J.M.C."/>
            <person name="Genta F.A."/>
            <person name="Sorgine M.H.F."/>
            <person name="Paiva-Silva G.O."/>
            <person name="Majerowicz D."/>
            <person name="Medeiros M."/>
            <person name="Koerich L."/>
            <person name="Terra W.R."/>
            <person name="Ferreira C."/>
            <person name="Pimentel A.C."/>
            <person name="Bisch P.M."/>
            <person name="Diniz M.M.P."/>
            <person name="Nascimento R."/>
            <person name="Salmon D."/>
            <person name="Silber A.M."/>
            <person name="Alves M."/>
            <person name="Oliveira M.F."/>
            <person name="Gondim K.C."/>
            <person name="Silva Neto M.A.C."/>
            <person name="Atella G.C."/>
            <person name="Araujo H."/>
            <person name="Dias F.S."/>
            <person name="Polycarpo C.R."/>
            <person name="Fampa P."/>
            <person name="Melo A.C."/>
            <person name="Tanaka A.S."/>
            <person name="Balczun C."/>
            <person name="Oliveira J.H.M."/>
            <person name="Goncalves R."/>
            <person name="Lazoski C."/>
            <person name="Pereira M.A."/>
            <person name="Rivera-Pomar R."/>
            <person name="Diambra L."/>
            <person name="Schaub G.A."/>
            <person name="Garcia E.S."/>
            <person name="Azambuja P."/>
            <person name="Braz G.R.C."/>
            <person name="Oliveira P.L."/>
        </authorList>
    </citation>
    <scope>NUCLEOTIDE SEQUENCE</scope>
</reference>
<dbReference type="InterPro" id="IPR036865">
    <property type="entry name" value="CRAL-TRIO_dom_sf"/>
</dbReference>
<protein>
    <submittedName>
        <fullName evidence="2 3">Putative phosphatidylinositol transfer protein sec14</fullName>
    </submittedName>
</protein>
<dbReference type="GO" id="GO:1902936">
    <property type="term" value="F:phosphatidylinositol bisphosphate binding"/>
    <property type="evidence" value="ECO:0007669"/>
    <property type="project" value="TreeGrafter"/>
</dbReference>
<keyword evidence="4" id="KW-1185">Reference proteome</keyword>
<dbReference type="STRING" id="13249.R4FJV0"/>
<dbReference type="HOGENOM" id="CLU_046597_3_1_1"/>
<dbReference type="VEuPathDB" id="VectorBase:RPRC003747"/>
<dbReference type="GO" id="GO:0016020">
    <property type="term" value="C:membrane"/>
    <property type="evidence" value="ECO:0007669"/>
    <property type="project" value="TreeGrafter"/>
</dbReference>
<dbReference type="SUPFAM" id="SSF52087">
    <property type="entry name" value="CRAL/TRIO domain"/>
    <property type="match status" value="1"/>
</dbReference>
<dbReference type="Pfam" id="PF00650">
    <property type="entry name" value="CRAL_TRIO"/>
    <property type="match status" value="1"/>
</dbReference>
<evidence type="ECO:0000259" key="1">
    <source>
        <dbReference type="PROSITE" id="PS50191"/>
    </source>
</evidence>
<dbReference type="InterPro" id="IPR001251">
    <property type="entry name" value="CRAL-TRIO_dom"/>
</dbReference>
<dbReference type="InParanoid" id="R4FJV0"/>
<dbReference type="PANTHER" id="PTHR10174">
    <property type="entry name" value="ALPHA-TOCOPHEROL TRANSFER PROTEIN-RELATED"/>
    <property type="match status" value="1"/>
</dbReference>